<accession>A0ABS5YLS2</accession>
<comment type="caution">
    <text evidence="9">The sequence shown here is derived from an EMBL/GenBank/DDBJ whole genome shotgun (WGS) entry which is preliminary data.</text>
</comment>
<dbReference type="PANTHER" id="PTHR43289">
    <property type="entry name" value="MITOGEN-ACTIVATED PROTEIN KINASE KINASE KINASE 20-RELATED"/>
    <property type="match status" value="1"/>
</dbReference>
<feature type="transmembrane region" description="Helical" evidence="7">
    <location>
        <begin position="446"/>
        <end position="464"/>
    </location>
</feature>
<dbReference type="Gene3D" id="1.10.510.10">
    <property type="entry name" value="Transferase(Phosphotransferase) domain 1"/>
    <property type="match status" value="1"/>
</dbReference>
<proteinExistence type="predicted"/>
<keyword evidence="5" id="KW-0418">Kinase</keyword>
<evidence type="ECO:0000256" key="5">
    <source>
        <dbReference type="ARBA" id="ARBA00022777"/>
    </source>
</evidence>
<gene>
    <name evidence="9" type="ORF">KOI35_12835</name>
</gene>
<evidence type="ECO:0000256" key="7">
    <source>
        <dbReference type="SAM" id="Phobius"/>
    </source>
</evidence>
<keyword evidence="7" id="KW-1133">Transmembrane helix</keyword>
<evidence type="ECO:0000256" key="2">
    <source>
        <dbReference type="ARBA" id="ARBA00022527"/>
    </source>
</evidence>
<name>A0ABS5YLS2_9ACTN</name>
<keyword evidence="7" id="KW-0812">Transmembrane</keyword>
<evidence type="ECO:0000259" key="8">
    <source>
        <dbReference type="PROSITE" id="PS50011"/>
    </source>
</evidence>
<keyword evidence="7" id="KW-0472">Membrane</keyword>
<dbReference type="PROSITE" id="PS50011">
    <property type="entry name" value="PROTEIN_KINASE_DOM"/>
    <property type="match status" value="1"/>
</dbReference>
<dbReference type="RefSeq" id="WP_215786962.1">
    <property type="nucleotide sequence ID" value="NZ_JAHKKG010000004.1"/>
</dbReference>
<dbReference type="Pfam" id="PF00069">
    <property type="entry name" value="Pkinase"/>
    <property type="match status" value="1"/>
</dbReference>
<dbReference type="InterPro" id="IPR011009">
    <property type="entry name" value="Kinase-like_dom_sf"/>
</dbReference>
<dbReference type="EMBL" id="JAHKKG010000004">
    <property type="protein sequence ID" value="MBU2664382.1"/>
    <property type="molecule type" value="Genomic_DNA"/>
</dbReference>
<protein>
    <recommendedName>
        <fullName evidence="1">non-specific serine/threonine protein kinase</fullName>
        <ecNumber evidence="1">2.7.11.1</ecNumber>
    </recommendedName>
</protein>
<keyword evidence="2" id="KW-0723">Serine/threonine-protein kinase</keyword>
<keyword evidence="4" id="KW-0547">Nucleotide-binding</keyword>
<dbReference type="Proteomes" id="UP001519654">
    <property type="component" value="Unassembled WGS sequence"/>
</dbReference>
<organism evidence="9 10">
    <name type="scientific">Paractinoplanes bogorensis</name>
    <dbReference type="NCBI Taxonomy" id="1610840"/>
    <lineage>
        <taxon>Bacteria</taxon>
        <taxon>Bacillati</taxon>
        <taxon>Actinomycetota</taxon>
        <taxon>Actinomycetes</taxon>
        <taxon>Micromonosporales</taxon>
        <taxon>Micromonosporaceae</taxon>
        <taxon>Paractinoplanes</taxon>
    </lineage>
</organism>
<reference evidence="9 10" key="1">
    <citation type="submission" date="2021-06" db="EMBL/GenBank/DDBJ databases">
        <title>Actinoplanes lichenicola sp. nov., and Actinoplanes ovalisporus sp. nov., isolated from lichen in Thailand.</title>
        <authorList>
            <person name="Saeng-In P."/>
            <person name="Kanchanasin P."/>
            <person name="Yuki M."/>
            <person name="Kudo T."/>
            <person name="Ohkuma M."/>
            <person name="Phongsopitanun W."/>
            <person name="Tanasupawat S."/>
        </authorList>
    </citation>
    <scope>NUCLEOTIDE SEQUENCE [LARGE SCALE GENOMIC DNA]</scope>
    <source>
        <strain evidence="9 10">NBRC 110975</strain>
    </source>
</reference>
<dbReference type="SUPFAM" id="SSF56112">
    <property type="entry name" value="Protein kinase-like (PK-like)"/>
    <property type="match status" value="1"/>
</dbReference>
<feature type="transmembrane region" description="Helical" evidence="7">
    <location>
        <begin position="476"/>
        <end position="500"/>
    </location>
</feature>
<keyword evidence="6" id="KW-0067">ATP-binding</keyword>
<evidence type="ECO:0000256" key="3">
    <source>
        <dbReference type="ARBA" id="ARBA00022679"/>
    </source>
</evidence>
<keyword evidence="3" id="KW-0808">Transferase</keyword>
<feature type="domain" description="Protein kinase" evidence="8">
    <location>
        <begin position="19"/>
        <end position="282"/>
    </location>
</feature>
<keyword evidence="10" id="KW-1185">Reference proteome</keyword>
<sequence>MSYPIALCGAAPDDPASLYYLDEVVGEGGQAKVWRGHGPGPDGPVVAVRVWRPTEGDGRDVATQQESWLTGAQLLGDLAGEPGLNRSIGCFRSPRPWAPDEQPSGPPVPVQVLEWIDGANLVTALAREQELDGVRVLHGLARALVSLSRRGPIVHQDVEPSNVMVTTGGEVVLIDFTSARYERHITHVVLTDGYAAPGLSMDRTSADDVHGFGGVAFYLLTGEAPGSGIIPLVDGTRVPAVILEHLGQLWAENPADRLTAARLRGWTDRLADLVRATGHPTPGVTWAPAVPRQFGPVREQTAPLNGTAAHVLMPGVDPWADPSTVPIIPDGHAETVAHRRVTEDSPYGDLEALRRSIEARPEVEPPAPPAAGTTPVLLLPGYAPNPPAPRPAPVFPAVPVPVPAPAPAPAPTRVAPPPHLPETRAIVDSPEPVLTMAQEYLQGIEYAAVPAASVVGAWAVWILGSRELGSVGAYGGLVVVLLAGLVLDLAVQFLGVRVLLPRRTAWRDHILFWRLLHVPAGLLWTAMVLTYAFLLRT</sequence>
<evidence type="ECO:0000256" key="4">
    <source>
        <dbReference type="ARBA" id="ARBA00022741"/>
    </source>
</evidence>
<dbReference type="SMART" id="SM00220">
    <property type="entry name" value="S_TKc"/>
    <property type="match status" value="1"/>
</dbReference>
<evidence type="ECO:0000256" key="6">
    <source>
        <dbReference type="ARBA" id="ARBA00022840"/>
    </source>
</evidence>
<feature type="transmembrane region" description="Helical" evidence="7">
    <location>
        <begin position="512"/>
        <end position="534"/>
    </location>
</feature>
<dbReference type="PANTHER" id="PTHR43289:SF6">
    <property type="entry name" value="SERINE_THREONINE-PROTEIN KINASE NEKL-3"/>
    <property type="match status" value="1"/>
</dbReference>
<evidence type="ECO:0000256" key="1">
    <source>
        <dbReference type="ARBA" id="ARBA00012513"/>
    </source>
</evidence>
<dbReference type="InterPro" id="IPR000719">
    <property type="entry name" value="Prot_kinase_dom"/>
</dbReference>
<evidence type="ECO:0000313" key="10">
    <source>
        <dbReference type="Proteomes" id="UP001519654"/>
    </source>
</evidence>
<evidence type="ECO:0000313" key="9">
    <source>
        <dbReference type="EMBL" id="MBU2664382.1"/>
    </source>
</evidence>
<dbReference type="EC" id="2.7.11.1" evidence="1"/>